<name>A0A6C0E0G7_9ZZZZ</name>
<proteinExistence type="predicted"/>
<dbReference type="AlphaFoldDB" id="A0A6C0E0G7"/>
<organism evidence="2">
    <name type="scientific">viral metagenome</name>
    <dbReference type="NCBI Taxonomy" id="1070528"/>
    <lineage>
        <taxon>unclassified sequences</taxon>
        <taxon>metagenomes</taxon>
        <taxon>organismal metagenomes</taxon>
    </lineage>
</organism>
<evidence type="ECO:0000256" key="1">
    <source>
        <dbReference type="SAM" id="MobiDB-lite"/>
    </source>
</evidence>
<feature type="region of interest" description="Disordered" evidence="1">
    <location>
        <begin position="162"/>
        <end position="188"/>
    </location>
</feature>
<protein>
    <submittedName>
        <fullName evidence="2">Uncharacterized protein</fullName>
    </submittedName>
</protein>
<feature type="compositionally biased region" description="Basic and acidic residues" evidence="1">
    <location>
        <begin position="162"/>
        <end position="175"/>
    </location>
</feature>
<sequence>MTSFSFLWCNLNHIDRVSMRLKANVFGKYIFSQISKYIDNVYFKEYFASPFCLIFDMCIGLLEGMSNYEPLFVYEKLCDEKETQTQIEECINENDNVSENISENVKENVSENVKESVSEIVSENVKENISENIEENVKENVSENIEENVKENVSENIKEIVKENISENDSEKEQDNSENSYVESQKQTYEEPVGIRLVKRNNSVKMYKINDEENKSEEFETQTVKLVRKKYNN</sequence>
<accession>A0A6C0E0G7</accession>
<feature type="compositionally biased region" description="Polar residues" evidence="1">
    <location>
        <begin position="177"/>
        <end position="187"/>
    </location>
</feature>
<dbReference type="SUPFAM" id="SSF69349">
    <property type="entry name" value="Phage fibre proteins"/>
    <property type="match status" value="1"/>
</dbReference>
<evidence type="ECO:0000313" key="2">
    <source>
        <dbReference type="EMBL" id="QHT22090.1"/>
    </source>
</evidence>
<dbReference type="EMBL" id="MN739702">
    <property type="protein sequence ID" value="QHT22090.1"/>
    <property type="molecule type" value="Genomic_DNA"/>
</dbReference>
<reference evidence="2" key="1">
    <citation type="journal article" date="2020" name="Nature">
        <title>Giant virus diversity and host interactions through global metagenomics.</title>
        <authorList>
            <person name="Schulz F."/>
            <person name="Roux S."/>
            <person name="Paez-Espino D."/>
            <person name="Jungbluth S."/>
            <person name="Walsh D.A."/>
            <person name="Denef V.J."/>
            <person name="McMahon K.D."/>
            <person name="Konstantinidis K.T."/>
            <person name="Eloe-Fadrosh E.A."/>
            <person name="Kyrpides N.C."/>
            <person name="Woyke T."/>
        </authorList>
    </citation>
    <scope>NUCLEOTIDE SEQUENCE</scope>
    <source>
        <strain evidence="2">GVMAG-M-3300023179-103</strain>
    </source>
</reference>